<feature type="transmembrane region" description="Helical" evidence="2">
    <location>
        <begin position="502"/>
        <end position="524"/>
    </location>
</feature>
<keyword evidence="2" id="KW-0472">Membrane</keyword>
<proteinExistence type="predicted"/>
<reference evidence="3 4" key="1">
    <citation type="submission" date="2019-07" db="EMBL/GenBank/DDBJ databases">
        <title>Draft genome assembly of a fouling barnacle, Amphibalanus amphitrite (Darwin, 1854): The first reference genome for Thecostraca.</title>
        <authorList>
            <person name="Kim W."/>
        </authorList>
    </citation>
    <scope>NUCLEOTIDE SEQUENCE [LARGE SCALE GENOMIC DNA]</scope>
    <source>
        <strain evidence="3">SNU_AA5</strain>
        <tissue evidence="3">Soma without cirri and trophi</tissue>
    </source>
</reference>
<keyword evidence="2" id="KW-1133">Transmembrane helix</keyword>
<dbReference type="OrthoDB" id="18585at2759"/>
<accession>A0A6A4X9I3</accession>
<comment type="caution">
    <text evidence="3">The sequence shown here is derived from an EMBL/GenBank/DDBJ whole genome shotgun (WGS) entry which is preliminary data.</text>
</comment>
<feature type="region of interest" description="Disordered" evidence="1">
    <location>
        <begin position="138"/>
        <end position="158"/>
    </location>
</feature>
<name>A0A6A4X9I3_AMPAM</name>
<dbReference type="Proteomes" id="UP000440578">
    <property type="component" value="Unassembled WGS sequence"/>
</dbReference>
<sequence>MKTSCVTGADTQHYRDWLSSYNSTGVSLLTIWPANAKSGLGRTPPGNRKRFGPYVFNNDERKVDLSGRDGLLLFRVYSQYRFDEDGTRRHCATCHDHDEVTVVSTVRQQLLAPFAGSEAIYLRRHIAAMARALLHSRSTRQVPRPAVPPARGTPTDRPTSVSLLTCRLVALDSKLLRVAPPELLVPALRLLEEPAGVVRAPLTDRVCDEVWERVLREAVMSEERCKEYRTGEAAHCDVWFFVERHSRLNEAQRGRMANVTVQLLSCHSDYSQVRAFEEPFVGGSSPSALLSLVLQLAPRLQQAVADVSSLNLLTNTLRGPVSQMALGFRLRTALFTNNSVSCWDLPERTVLEDGWISGALRHHESEQHSRRHASLRSLSTCLYNRSKESNLLWHDRVTVSGRRLPRHAAGFSSSLPPATHVTACGRSATTADAAAIYEPRVWRPLQYVRSGRSASLRQVALMELTAPEANASLYNMRDVSEFAEWIQLGPLDQQQHQSLSEYIPKVGGLAVLAGYLVFLGFISCRGSAVAPLMSTHR</sequence>
<organism evidence="3 4">
    <name type="scientific">Amphibalanus amphitrite</name>
    <name type="common">Striped barnacle</name>
    <name type="synonym">Balanus amphitrite</name>
    <dbReference type="NCBI Taxonomy" id="1232801"/>
    <lineage>
        <taxon>Eukaryota</taxon>
        <taxon>Metazoa</taxon>
        <taxon>Ecdysozoa</taxon>
        <taxon>Arthropoda</taxon>
        <taxon>Crustacea</taxon>
        <taxon>Multicrustacea</taxon>
        <taxon>Cirripedia</taxon>
        <taxon>Thoracica</taxon>
        <taxon>Thoracicalcarea</taxon>
        <taxon>Balanomorpha</taxon>
        <taxon>Balanoidea</taxon>
        <taxon>Balanidae</taxon>
        <taxon>Amphibalaninae</taxon>
        <taxon>Amphibalanus</taxon>
    </lineage>
</organism>
<evidence type="ECO:0000313" key="3">
    <source>
        <dbReference type="EMBL" id="KAF0311012.1"/>
    </source>
</evidence>
<evidence type="ECO:0000313" key="4">
    <source>
        <dbReference type="Proteomes" id="UP000440578"/>
    </source>
</evidence>
<protein>
    <submittedName>
        <fullName evidence="3">Uncharacterized protein</fullName>
    </submittedName>
</protein>
<keyword evidence="2" id="KW-0812">Transmembrane</keyword>
<gene>
    <name evidence="3" type="ORF">FJT64_018167</name>
</gene>
<evidence type="ECO:0000256" key="2">
    <source>
        <dbReference type="SAM" id="Phobius"/>
    </source>
</evidence>
<evidence type="ECO:0000256" key="1">
    <source>
        <dbReference type="SAM" id="MobiDB-lite"/>
    </source>
</evidence>
<keyword evidence="4" id="KW-1185">Reference proteome</keyword>
<dbReference type="EMBL" id="VIIS01000274">
    <property type="protein sequence ID" value="KAF0311012.1"/>
    <property type="molecule type" value="Genomic_DNA"/>
</dbReference>
<dbReference type="AlphaFoldDB" id="A0A6A4X9I3"/>